<dbReference type="SUPFAM" id="SSF55424">
    <property type="entry name" value="FAD/NAD-linked reductases, dimerisation (C-terminal) domain"/>
    <property type="match status" value="1"/>
</dbReference>
<feature type="domain" description="Pyridine nucleotide-disulphide oxidoreductase dimerisation" evidence="5">
    <location>
        <begin position="350"/>
        <end position="455"/>
    </location>
</feature>
<dbReference type="SUPFAM" id="SSF51905">
    <property type="entry name" value="FAD/NAD(P)-binding domain"/>
    <property type="match status" value="1"/>
</dbReference>
<feature type="domain" description="FAD/NAD(P)-binding" evidence="6">
    <location>
        <begin position="10"/>
        <end position="327"/>
    </location>
</feature>
<dbReference type="EC" id="1.-.-.-" evidence="7"/>
<evidence type="ECO:0000259" key="5">
    <source>
        <dbReference type="Pfam" id="PF02852"/>
    </source>
</evidence>
<evidence type="ECO:0000256" key="4">
    <source>
        <dbReference type="ARBA" id="ARBA00022827"/>
    </source>
</evidence>
<evidence type="ECO:0000256" key="1">
    <source>
        <dbReference type="ARBA" id="ARBA00001974"/>
    </source>
</evidence>
<dbReference type="PRINTS" id="PR00368">
    <property type="entry name" value="FADPNR"/>
</dbReference>
<dbReference type="GO" id="GO:0016491">
    <property type="term" value="F:oxidoreductase activity"/>
    <property type="evidence" value="ECO:0007669"/>
    <property type="project" value="UniProtKB-KW"/>
</dbReference>
<dbReference type="Pfam" id="PF02852">
    <property type="entry name" value="Pyr_redox_dim"/>
    <property type="match status" value="1"/>
</dbReference>
<dbReference type="InterPro" id="IPR004099">
    <property type="entry name" value="Pyr_nucl-diS_OxRdtase_dimer"/>
</dbReference>
<dbReference type="EMBL" id="JBHSPC010000165">
    <property type="protein sequence ID" value="MFC5675474.1"/>
    <property type="molecule type" value="Genomic_DNA"/>
</dbReference>
<sequence length="463" mass="48903">MNEKAGEDVDLLVVGDGKAGKSLAMDRAKAGWSVVMVERDKIGGTCINVACIPTKTLVGSARALLTVRHAGEMGVEIDGEPAIDLGRLRAHKEGVVGGMVSAHAKMFADSGMDFILGTARFVGERTVEIRANDGATRTVRGRDVVVNTGTTPAVPALAGIAEAEVWNSETILHLERLPETMLILGGGYVGCEFASMFALFGTRVTLLQGGDQLLPREDPDVAGQVADILTDQGVDVRLGARANAVRREPGHGEVVVTLADGSDVRAQELLVATGRTPVTAGLGLDTAGVELTDRGFVAVDDHLRTTADHVWAAGDVAGSPQFTHASWNDFRVLRAILTGGDATTTTGRLVPYTVFITPELARVGLTETEARDRGHDVRVARLPVSAIPRAKTIHDTVGTWKAVVDAETDQILGAALLGRNAGEVITALQMAILGRLPYRQVRDAVITHPTMGEGLNLLFDALN</sequence>
<evidence type="ECO:0000259" key="6">
    <source>
        <dbReference type="Pfam" id="PF07992"/>
    </source>
</evidence>
<keyword evidence="7" id="KW-0560">Oxidoreductase</keyword>
<accession>A0ABW0Y0V3</accession>
<evidence type="ECO:0000313" key="7">
    <source>
        <dbReference type="EMBL" id="MFC5675474.1"/>
    </source>
</evidence>
<dbReference type="PANTHER" id="PTHR43014:SF2">
    <property type="entry name" value="MERCURIC REDUCTASE"/>
    <property type="match status" value="1"/>
</dbReference>
<dbReference type="InterPro" id="IPR001100">
    <property type="entry name" value="Pyr_nuc-diS_OxRdtase"/>
</dbReference>
<keyword evidence="3" id="KW-0285">Flavoprotein</keyword>
<name>A0ABW0Y0V3_9ACTN</name>
<dbReference type="InterPro" id="IPR036188">
    <property type="entry name" value="FAD/NAD-bd_sf"/>
</dbReference>
<evidence type="ECO:0000256" key="3">
    <source>
        <dbReference type="ARBA" id="ARBA00022630"/>
    </source>
</evidence>
<dbReference type="PIRSF" id="PIRSF000350">
    <property type="entry name" value="Mercury_reductase_MerA"/>
    <property type="match status" value="1"/>
</dbReference>
<comment type="similarity">
    <text evidence="2">Belongs to the class-I pyridine nucleotide-disulfide oxidoreductase family.</text>
</comment>
<dbReference type="Gene3D" id="3.30.390.30">
    <property type="match status" value="1"/>
</dbReference>
<evidence type="ECO:0000256" key="2">
    <source>
        <dbReference type="ARBA" id="ARBA00007532"/>
    </source>
</evidence>
<proteinExistence type="inferred from homology"/>
<dbReference type="InterPro" id="IPR023753">
    <property type="entry name" value="FAD/NAD-binding_dom"/>
</dbReference>
<dbReference type="PANTHER" id="PTHR43014">
    <property type="entry name" value="MERCURIC REDUCTASE"/>
    <property type="match status" value="1"/>
</dbReference>
<dbReference type="Gene3D" id="3.50.50.60">
    <property type="entry name" value="FAD/NAD(P)-binding domain"/>
    <property type="match status" value="2"/>
</dbReference>
<dbReference type="InterPro" id="IPR016156">
    <property type="entry name" value="FAD/NAD-linked_Rdtase_dimer_sf"/>
</dbReference>
<dbReference type="Proteomes" id="UP001596183">
    <property type="component" value="Unassembled WGS sequence"/>
</dbReference>
<organism evidence="7 8">
    <name type="scientific">Streptomyces incanus</name>
    <dbReference type="NCBI Taxonomy" id="887453"/>
    <lineage>
        <taxon>Bacteria</taxon>
        <taxon>Bacillati</taxon>
        <taxon>Actinomycetota</taxon>
        <taxon>Actinomycetes</taxon>
        <taxon>Kitasatosporales</taxon>
        <taxon>Streptomycetaceae</taxon>
        <taxon>Streptomyces</taxon>
    </lineage>
</organism>
<dbReference type="PRINTS" id="PR00411">
    <property type="entry name" value="PNDRDTASEI"/>
</dbReference>
<comment type="cofactor">
    <cofactor evidence="1">
        <name>FAD</name>
        <dbReference type="ChEBI" id="CHEBI:57692"/>
    </cofactor>
</comment>
<reference evidence="8" key="1">
    <citation type="journal article" date="2019" name="Int. J. Syst. Evol. Microbiol.">
        <title>The Global Catalogue of Microorganisms (GCM) 10K type strain sequencing project: providing services to taxonomists for standard genome sequencing and annotation.</title>
        <authorList>
            <consortium name="The Broad Institute Genomics Platform"/>
            <consortium name="The Broad Institute Genome Sequencing Center for Infectious Disease"/>
            <person name="Wu L."/>
            <person name="Ma J."/>
        </authorList>
    </citation>
    <scope>NUCLEOTIDE SEQUENCE [LARGE SCALE GENOMIC DNA]</scope>
    <source>
        <strain evidence="8">JCM 13852</strain>
    </source>
</reference>
<keyword evidence="4" id="KW-0274">FAD</keyword>
<dbReference type="RefSeq" id="WP_381220627.1">
    <property type="nucleotide sequence ID" value="NZ_JBHSPC010000165.1"/>
</dbReference>
<keyword evidence="8" id="KW-1185">Reference proteome</keyword>
<comment type="caution">
    <text evidence="7">The sequence shown here is derived from an EMBL/GenBank/DDBJ whole genome shotgun (WGS) entry which is preliminary data.</text>
</comment>
<protein>
    <submittedName>
        <fullName evidence="7">Dihydrolipoyl dehydrogenase family protein</fullName>
        <ecNumber evidence="7">1.-.-.-</ecNumber>
    </submittedName>
</protein>
<evidence type="ECO:0000313" key="8">
    <source>
        <dbReference type="Proteomes" id="UP001596183"/>
    </source>
</evidence>
<dbReference type="Pfam" id="PF07992">
    <property type="entry name" value="Pyr_redox_2"/>
    <property type="match status" value="1"/>
</dbReference>
<gene>
    <name evidence="7" type="ORF">ACFP2V_37105</name>
</gene>